<dbReference type="PROSITE" id="PS51257">
    <property type="entry name" value="PROKAR_LIPOPROTEIN"/>
    <property type="match status" value="1"/>
</dbReference>
<gene>
    <name evidence="2" type="ORF">KZJ38_22985</name>
</gene>
<organism evidence="2 3">
    <name type="scientific">Paraburkholderia edwinii</name>
    <dbReference type="NCBI Taxonomy" id="2861782"/>
    <lineage>
        <taxon>Bacteria</taxon>
        <taxon>Pseudomonadati</taxon>
        <taxon>Pseudomonadota</taxon>
        <taxon>Betaproteobacteria</taxon>
        <taxon>Burkholderiales</taxon>
        <taxon>Burkholderiaceae</taxon>
        <taxon>Paraburkholderia</taxon>
    </lineage>
</organism>
<evidence type="ECO:0000313" key="3">
    <source>
        <dbReference type="Proteomes" id="UP000826462"/>
    </source>
</evidence>
<keyword evidence="3" id="KW-1185">Reference proteome</keyword>
<feature type="transmembrane region" description="Helical" evidence="1">
    <location>
        <begin position="71"/>
        <end position="98"/>
    </location>
</feature>
<evidence type="ECO:0000256" key="1">
    <source>
        <dbReference type="SAM" id="Phobius"/>
    </source>
</evidence>
<dbReference type="Proteomes" id="UP000826462">
    <property type="component" value="Chromosome 2"/>
</dbReference>
<name>A0ABX8UZ04_9BURK</name>
<dbReference type="EMBL" id="CP080096">
    <property type="protein sequence ID" value="QYD72582.1"/>
    <property type="molecule type" value="Genomic_DNA"/>
</dbReference>
<evidence type="ECO:0000313" key="2">
    <source>
        <dbReference type="EMBL" id="QYD72582.1"/>
    </source>
</evidence>
<keyword evidence="1" id="KW-1133">Transmembrane helix</keyword>
<sequence>MLAIARLRPKYFWIAAYLLLACWSFWPVANVLIANIVARLFDCRLSEGGPLPCHAFGHDISHPLYVLATSFWLALTTVPTGVPLILLLGIVHICITLVRRHRSRGRKERD</sequence>
<reference evidence="2 3" key="1">
    <citation type="submission" date="2021-07" db="EMBL/GenBank/DDBJ databases">
        <title>Paraburkholderia edwinii protects Aspergillus sp. from phenazines by acting as a toxin sponge.</title>
        <authorList>
            <person name="Dahlstrom K.M."/>
            <person name="Newman D.K."/>
        </authorList>
    </citation>
    <scope>NUCLEOTIDE SEQUENCE [LARGE SCALE GENOMIC DNA]</scope>
    <source>
        <strain evidence="2 3">Pe01</strain>
    </source>
</reference>
<accession>A0ABX8UZ04</accession>
<proteinExistence type="predicted"/>
<protein>
    <submittedName>
        <fullName evidence="2">Uncharacterized protein</fullName>
    </submittedName>
</protein>
<keyword evidence="1" id="KW-0812">Transmembrane</keyword>
<feature type="transmembrane region" description="Helical" evidence="1">
    <location>
        <begin position="12"/>
        <end position="38"/>
    </location>
</feature>
<dbReference type="RefSeq" id="WP_219802004.1">
    <property type="nucleotide sequence ID" value="NZ_CP080096.1"/>
</dbReference>
<keyword evidence="1" id="KW-0472">Membrane</keyword>